<keyword evidence="2" id="KW-1185">Reference proteome</keyword>
<name>A0A397VCY2_9GLOM</name>
<evidence type="ECO:0000313" key="1">
    <source>
        <dbReference type="EMBL" id="RIB19862.1"/>
    </source>
</evidence>
<reference evidence="1 2" key="1">
    <citation type="submission" date="2018-06" db="EMBL/GenBank/DDBJ databases">
        <title>Comparative genomics reveals the genomic features of Rhizophagus irregularis, R. cerebriforme, R. diaphanum and Gigaspora rosea, and their symbiotic lifestyle signature.</title>
        <authorList>
            <person name="Morin E."/>
            <person name="San Clemente H."/>
            <person name="Chen E.C.H."/>
            <person name="De La Providencia I."/>
            <person name="Hainaut M."/>
            <person name="Kuo A."/>
            <person name="Kohler A."/>
            <person name="Murat C."/>
            <person name="Tang N."/>
            <person name="Roy S."/>
            <person name="Loubradou J."/>
            <person name="Henrissat B."/>
            <person name="Grigoriev I.V."/>
            <person name="Corradi N."/>
            <person name="Roux C."/>
            <person name="Martin F.M."/>
        </authorList>
    </citation>
    <scope>NUCLEOTIDE SEQUENCE [LARGE SCALE GENOMIC DNA]</scope>
    <source>
        <strain evidence="1 2">DAOM 194757</strain>
    </source>
</reference>
<gene>
    <name evidence="1" type="ORF">C2G38_2035728</name>
</gene>
<dbReference type="Proteomes" id="UP000266673">
    <property type="component" value="Unassembled WGS sequence"/>
</dbReference>
<dbReference type="AlphaFoldDB" id="A0A397VCY2"/>
<organism evidence="1 2">
    <name type="scientific">Gigaspora rosea</name>
    <dbReference type="NCBI Taxonomy" id="44941"/>
    <lineage>
        <taxon>Eukaryota</taxon>
        <taxon>Fungi</taxon>
        <taxon>Fungi incertae sedis</taxon>
        <taxon>Mucoromycota</taxon>
        <taxon>Glomeromycotina</taxon>
        <taxon>Glomeromycetes</taxon>
        <taxon>Diversisporales</taxon>
        <taxon>Gigasporaceae</taxon>
        <taxon>Gigaspora</taxon>
    </lineage>
</organism>
<evidence type="ECO:0000313" key="2">
    <source>
        <dbReference type="Proteomes" id="UP000266673"/>
    </source>
</evidence>
<dbReference type="OrthoDB" id="6339047at2759"/>
<protein>
    <submittedName>
        <fullName evidence="1">Uncharacterized protein</fullName>
    </submittedName>
</protein>
<accession>A0A397VCY2</accession>
<proteinExistence type="predicted"/>
<sequence>MDQDSLIEAYFRAFESLNDIIIDLRKILTTKFKKREADKIIKNCQKDINKVEYLELWVNIMKNKKDVSQSDKDDNSNNVSDINSLHNAKSVIEQSIKDRKQEIIEENTKAYKLRVIDELIETFSHQAHQDKHLYHILKELSKLKDYEHQITIIPMTNSIFCKVIDTYKPQQLLKNCLSVDNFSELAQFSEKFQFFNITKKMLNEFISNPQKDYKNLNNIFKEISGVEIVACGNVLKKWRLWDQTCPKIILNLLNTQHSAPMIVRVTYISALYSRERESPQTVSKKVDLAIAYIPKKNPDVTLYKLLCEAKRPVGSINGDDYDKLIRWSSSSIATRSDCKWGWTDPGLIQHIDKVYDEIEQLIEKQNSLDFSQVLATHEDGPRIVIPPENGITRE</sequence>
<comment type="caution">
    <text evidence="1">The sequence shown here is derived from an EMBL/GenBank/DDBJ whole genome shotgun (WGS) entry which is preliminary data.</text>
</comment>
<dbReference type="EMBL" id="QKWP01000449">
    <property type="protein sequence ID" value="RIB19862.1"/>
    <property type="molecule type" value="Genomic_DNA"/>
</dbReference>